<dbReference type="AlphaFoldDB" id="A0A0K8P153"/>
<name>A0A0K8P153_PISS1</name>
<reference evidence="1 2" key="2">
    <citation type="journal article" date="2016" name="Science">
        <title>A bacterium that degrades and assimilates poly(ethylene terephthalate).</title>
        <authorList>
            <person name="Yoshida S."/>
            <person name="Hiraga K."/>
            <person name="Takehana T."/>
            <person name="Taniguchi I."/>
            <person name="Yamaji H."/>
            <person name="Maeda Y."/>
            <person name="Toyohara K."/>
            <person name="Miyamoto K."/>
            <person name="Kimura Y."/>
            <person name="Oda K."/>
        </authorList>
    </citation>
    <scope>NUCLEOTIDE SEQUENCE [LARGE SCALE GENOMIC DNA]</scope>
    <source>
        <strain evidence="2">NBRC 110686 / TISTR 2288 / 201-F6</strain>
    </source>
</reference>
<evidence type="ECO:0000313" key="2">
    <source>
        <dbReference type="Proteomes" id="UP000037660"/>
    </source>
</evidence>
<sequence>MATTYCRISLPFTERTSDWLENHSPEEVRDAMLTIRCRGAGSVAEFEYLLSKARSRRRNKWLT</sequence>
<evidence type="ECO:0000313" key="1">
    <source>
        <dbReference type="EMBL" id="GAP36392.1"/>
    </source>
</evidence>
<accession>A0A0K8P153</accession>
<dbReference type="RefSeq" id="WP_157548903.1">
    <property type="nucleotide sequence ID" value="NZ_BBYR01000035.1"/>
</dbReference>
<comment type="caution">
    <text evidence="1">The sequence shown here is derived from an EMBL/GenBank/DDBJ whole genome shotgun (WGS) entry which is preliminary data.</text>
</comment>
<gene>
    <name evidence="1" type="ORF">ISF6_2232</name>
</gene>
<protein>
    <submittedName>
        <fullName evidence="1">Uncharacterized protein</fullName>
    </submittedName>
</protein>
<reference evidence="2" key="1">
    <citation type="submission" date="2015-07" db="EMBL/GenBank/DDBJ databases">
        <title>Discovery of a poly(ethylene terephthalate assimilation.</title>
        <authorList>
            <person name="Yoshida S."/>
            <person name="Hiraga K."/>
            <person name="Takehana T."/>
            <person name="Taniguchi I."/>
            <person name="Yamaji H."/>
            <person name="Maeda Y."/>
            <person name="Toyohara K."/>
            <person name="Miyamoto K."/>
            <person name="Kimura Y."/>
            <person name="Oda K."/>
        </authorList>
    </citation>
    <scope>NUCLEOTIDE SEQUENCE [LARGE SCALE GENOMIC DNA]</scope>
    <source>
        <strain evidence="2">NBRC 110686 / TISTR 2288 / 201-F6</strain>
    </source>
</reference>
<dbReference type="Proteomes" id="UP000037660">
    <property type="component" value="Unassembled WGS sequence"/>
</dbReference>
<organism evidence="1 2">
    <name type="scientific">Piscinibacter sakaiensis</name>
    <name type="common">Ideonella sakaiensis</name>
    <dbReference type="NCBI Taxonomy" id="1547922"/>
    <lineage>
        <taxon>Bacteria</taxon>
        <taxon>Pseudomonadati</taxon>
        <taxon>Pseudomonadota</taxon>
        <taxon>Betaproteobacteria</taxon>
        <taxon>Burkholderiales</taxon>
        <taxon>Sphaerotilaceae</taxon>
        <taxon>Piscinibacter</taxon>
    </lineage>
</organism>
<proteinExistence type="predicted"/>
<keyword evidence="2" id="KW-1185">Reference proteome</keyword>
<dbReference type="EMBL" id="BBYR01000035">
    <property type="protein sequence ID" value="GAP36392.1"/>
    <property type="molecule type" value="Genomic_DNA"/>
</dbReference>